<gene>
    <name evidence="2" type="ORF">TSA66_11485</name>
</gene>
<sequence>MEPRSRRFSSVSVLQPLSEALLPDMLVPLELFAPFVDVPVPVVAPELADPGLVVPAGPPLDDVPLPPYPEESAPPLAPDPVVPELSLEPVALEDGPAGMLLPDDVPVEEPAAAGLSELVEPLAPRSDVAGAL</sequence>
<accession>A0A0C2BTE6</accession>
<dbReference type="RefSeq" id="WP_040040133.1">
    <property type="nucleotide sequence ID" value="NZ_JWJG01000028.1"/>
</dbReference>
<keyword evidence="3" id="KW-1185">Reference proteome</keyword>
<evidence type="ECO:0000256" key="1">
    <source>
        <dbReference type="SAM" id="MobiDB-lite"/>
    </source>
</evidence>
<dbReference type="EMBL" id="JWJG01000028">
    <property type="protein sequence ID" value="KIF81306.1"/>
    <property type="molecule type" value="Genomic_DNA"/>
</dbReference>
<dbReference type="Proteomes" id="UP000031572">
    <property type="component" value="Unassembled WGS sequence"/>
</dbReference>
<organism evidence="2 3">
    <name type="scientific">Noviherbaspirillum autotrophicum</name>
    <dbReference type="NCBI Taxonomy" id="709839"/>
    <lineage>
        <taxon>Bacteria</taxon>
        <taxon>Pseudomonadati</taxon>
        <taxon>Pseudomonadota</taxon>
        <taxon>Betaproteobacteria</taxon>
        <taxon>Burkholderiales</taxon>
        <taxon>Oxalobacteraceae</taxon>
        <taxon>Noviherbaspirillum</taxon>
    </lineage>
</organism>
<comment type="caution">
    <text evidence="2">The sequence shown here is derived from an EMBL/GenBank/DDBJ whole genome shotgun (WGS) entry which is preliminary data.</text>
</comment>
<evidence type="ECO:0000313" key="2">
    <source>
        <dbReference type="EMBL" id="KIF81306.1"/>
    </source>
</evidence>
<name>A0A0C2BTE6_9BURK</name>
<evidence type="ECO:0000313" key="3">
    <source>
        <dbReference type="Proteomes" id="UP000031572"/>
    </source>
</evidence>
<proteinExistence type="predicted"/>
<protein>
    <submittedName>
        <fullName evidence="2">Uncharacterized protein</fullName>
    </submittedName>
</protein>
<dbReference type="AlphaFoldDB" id="A0A0C2BTE6"/>
<feature type="region of interest" description="Disordered" evidence="1">
    <location>
        <begin position="63"/>
        <end position="82"/>
    </location>
</feature>
<reference evidence="2 3" key="1">
    <citation type="submission" date="2014-12" db="EMBL/GenBank/DDBJ databases">
        <title>Denitrispirillum autotrophicum gen. nov., sp. nov., Denitrifying, Facultatively Autotrophic Bacteria Isolated from Rice Paddy Soil.</title>
        <authorList>
            <person name="Ishii S."/>
            <person name="Ashida N."/>
            <person name="Ohno H."/>
            <person name="Otsuka S."/>
            <person name="Yokota A."/>
            <person name="Senoo K."/>
        </authorList>
    </citation>
    <scope>NUCLEOTIDE SEQUENCE [LARGE SCALE GENOMIC DNA]</scope>
    <source>
        <strain evidence="2 3">TSA66</strain>
    </source>
</reference>